<keyword evidence="3" id="KW-0238">DNA-binding</keyword>
<keyword evidence="2" id="KW-0805">Transcription regulation</keyword>
<dbReference type="Gene3D" id="3.40.190.290">
    <property type="match status" value="1"/>
</dbReference>
<proteinExistence type="inferred from homology"/>
<dbReference type="InterPro" id="IPR036390">
    <property type="entry name" value="WH_DNA-bd_sf"/>
</dbReference>
<dbReference type="PRINTS" id="PR00039">
    <property type="entry name" value="HTHLYSR"/>
</dbReference>
<dbReference type="InterPro" id="IPR005119">
    <property type="entry name" value="LysR_subst-bd"/>
</dbReference>
<dbReference type="Pfam" id="PF00126">
    <property type="entry name" value="HTH_1"/>
    <property type="match status" value="1"/>
</dbReference>
<dbReference type="GO" id="GO:0003677">
    <property type="term" value="F:DNA binding"/>
    <property type="evidence" value="ECO:0007669"/>
    <property type="project" value="UniProtKB-KW"/>
</dbReference>
<dbReference type="InterPro" id="IPR036388">
    <property type="entry name" value="WH-like_DNA-bd_sf"/>
</dbReference>
<evidence type="ECO:0000256" key="3">
    <source>
        <dbReference type="ARBA" id="ARBA00023125"/>
    </source>
</evidence>
<dbReference type="SUPFAM" id="SSF53850">
    <property type="entry name" value="Periplasmic binding protein-like II"/>
    <property type="match status" value="1"/>
</dbReference>
<feature type="domain" description="HTH lysR-type" evidence="5">
    <location>
        <begin position="8"/>
        <end position="65"/>
    </location>
</feature>
<evidence type="ECO:0000256" key="4">
    <source>
        <dbReference type="ARBA" id="ARBA00023163"/>
    </source>
</evidence>
<dbReference type="PANTHER" id="PTHR30346:SF28">
    <property type="entry name" value="HTH-TYPE TRANSCRIPTIONAL REGULATOR CYNR"/>
    <property type="match status" value="1"/>
</dbReference>
<dbReference type="PROSITE" id="PS50931">
    <property type="entry name" value="HTH_LYSR"/>
    <property type="match status" value="1"/>
</dbReference>
<evidence type="ECO:0000259" key="5">
    <source>
        <dbReference type="PROSITE" id="PS50931"/>
    </source>
</evidence>
<dbReference type="CDD" id="cd08434">
    <property type="entry name" value="PBP2_GltC_like"/>
    <property type="match status" value="1"/>
</dbReference>
<evidence type="ECO:0000256" key="1">
    <source>
        <dbReference type="ARBA" id="ARBA00009437"/>
    </source>
</evidence>
<dbReference type="Gene3D" id="1.10.10.10">
    <property type="entry name" value="Winged helix-like DNA-binding domain superfamily/Winged helix DNA-binding domain"/>
    <property type="match status" value="1"/>
</dbReference>
<dbReference type="PANTHER" id="PTHR30346">
    <property type="entry name" value="TRANSCRIPTIONAL DUAL REGULATOR HCAR-RELATED"/>
    <property type="match status" value="1"/>
</dbReference>
<keyword evidence="4" id="KW-0804">Transcription</keyword>
<evidence type="ECO:0000256" key="2">
    <source>
        <dbReference type="ARBA" id="ARBA00023015"/>
    </source>
</evidence>
<sequence>MRIHHECMDLQSVRWFLAVAEHGHVTNAASELRVSQPGLSRAIARLERELDAPLFDRVGRGVVLSRYGRVFAEHARRLVAEEEAARRALAQAADPERGEVSLAFLHTQGPSFVPGLIRRYRRDHPGVAFRLSQDRSERVAALVLDGRADLAITSPRPDDPSLTWRPLVTERLQLAVPADHRLASRTRARVRDVLAEPFVAFQVGTGLRAVTEELFAACGARPRIAFEGEETSTVRGLVAAGLGVAVVAPPPAGEDVPGVRHLTLADPGGVRTIGLVWAAERTLPPVVAGFRAFVLERGGELRGSAN</sequence>
<organism evidence="6 7">
    <name type="scientific">Actinomadura verrucosospora</name>
    <dbReference type="NCBI Taxonomy" id="46165"/>
    <lineage>
        <taxon>Bacteria</taxon>
        <taxon>Bacillati</taxon>
        <taxon>Actinomycetota</taxon>
        <taxon>Actinomycetes</taxon>
        <taxon>Streptosporangiales</taxon>
        <taxon>Thermomonosporaceae</taxon>
        <taxon>Actinomadura</taxon>
    </lineage>
</organism>
<dbReference type="FunFam" id="1.10.10.10:FF:000001">
    <property type="entry name" value="LysR family transcriptional regulator"/>
    <property type="match status" value="1"/>
</dbReference>
<comment type="similarity">
    <text evidence="1">Belongs to the LysR transcriptional regulatory family.</text>
</comment>
<dbReference type="GO" id="GO:0032993">
    <property type="term" value="C:protein-DNA complex"/>
    <property type="evidence" value="ECO:0007669"/>
    <property type="project" value="TreeGrafter"/>
</dbReference>
<evidence type="ECO:0000313" key="6">
    <source>
        <dbReference type="EMBL" id="QKG25253.1"/>
    </source>
</evidence>
<dbReference type="EMBL" id="CP053892">
    <property type="protein sequence ID" value="QKG25253.1"/>
    <property type="molecule type" value="Genomic_DNA"/>
</dbReference>
<dbReference type="Pfam" id="PF03466">
    <property type="entry name" value="LysR_substrate"/>
    <property type="match status" value="1"/>
</dbReference>
<dbReference type="InterPro" id="IPR000847">
    <property type="entry name" value="LysR_HTH_N"/>
</dbReference>
<dbReference type="Proteomes" id="UP000501240">
    <property type="component" value="Chromosome"/>
</dbReference>
<name>A0A7D3VWX7_ACTVE</name>
<reference evidence="6 7" key="1">
    <citation type="submission" date="2020-05" db="EMBL/GenBank/DDBJ databases">
        <title>Actinomadura verrucosospora NRRL-B18236 (PFL_A860) Genome sequencing and assembly.</title>
        <authorList>
            <person name="Samborskyy M."/>
        </authorList>
    </citation>
    <scope>NUCLEOTIDE SEQUENCE [LARGE SCALE GENOMIC DNA]</scope>
    <source>
        <strain evidence="6 7">NRRL:B18236</strain>
    </source>
</reference>
<evidence type="ECO:0000313" key="7">
    <source>
        <dbReference type="Proteomes" id="UP000501240"/>
    </source>
</evidence>
<dbReference type="AlphaFoldDB" id="A0A7D3VWX7"/>
<dbReference type="GO" id="GO:0003700">
    <property type="term" value="F:DNA-binding transcription factor activity"/>
    <property type="evidence" value="ECO:0007669"/>
    <property type="project" value="InterPro"/>
</dbReference>
<dbReference type="SUPFAM" id="SSF46785">
    <property type="entry name" value="Winged helix' DNA-binding domain"/>
    <property type="match status" value="1"/>
</dbReference>
<gene>
    <name evidence="6" type="ORF">ACTIVE_6904</name>
</gene>
<protein>
    <submittedName>
        <fullName evidence="6">LysR family transcriptional regulator</fullName>
    </submittedName>
</protein>
<accession>A0A7D3VWX7</accession>
<keyword evidence="7" id="KW-1185">Reference proteome</keyword>